<dbReference type="InterPro" id="IPR040476">
    <property type="entry name" value="CSD2"/>
</dbReference>
<feature type="domain" description="S1 motif" evidence="10">
    <location>
        <begin position="575"/>
        <end position="655"/>
    </location>
</feature>
<dbReference type="PANTHER" id="PTHR23355:SF9">
    <property type="entry name" value="DIS3-LIKE EXONUCLEASE 2"/>
    <property type="match status" value="1"/>
</dbReference>
<feature type="compositionally biased region" description="Basic residues" evidence="9">
    <location>
        <begin position="718"/>
        <end position="735"/>
    </location>
</feature>
<dbReference type="Pfam" id="PF17876">
    <property type="entry name" value="CSD2"/>
    <property type="match status" value="1"/>
</dbReference>
<dbReference type="Pfam" id="PF00575">
    <property type="entry name" value="S1"/>
    <property type="match status" value="1"/>
</dbReference>
<evidence type="ECO:0000256" key="3">
    <source>
        <dbReference type="ARBA" id="ARBA00022490"/>
    </source>
</evidence>
<gene>
    <name evidence="8 11" type="primary">rnr</name>
    <name evidence="11" type="ORF">HMPREF9429_00996</name>
</gene>
<dbReference type="AlphaFoldDB" id="E2ZCP4"/>
<accession>E2ZCP4</accession>
<dbReference type="InterPro" id="IPR050180">
    <property type="entry name" value="RNR_Ribonuclease"/>
</dbReference>
<dbReference type="eggNOG" id="COG0557">
    <property type="taxonomic scope" value="Bacteria"/>
</dbReference>
<dbReference type="SMART" id="SM00357">
    <property type="entry name" value="CSP"/>
    <property type="match status" value="2"/>
</dbReference>
<sequence length="735" mass="82355">MKVKGETRFVVFQGKQRHMTEKVAEITGIYKGYTRSFGFVVTPDGEDDVYVAEENRHTAMSNDKVIVKITSSVGKRKEGTIVTILERANETLVGTYDRQAHFGFVTPDDPRLHEDVYIPLDKALNARTGARVAVKITAWPQEYQKAEGEITEVLGYTGDKDLDVKVIMARHGLPFSFPDEVAEAADALDKTVSLEAGLADYRDRQLITIDSEDAKDLDDAVDVVRLSNGHYRLGVYIADVSRYVKSGSVIDEEAYKRGTSVYLVDRVIPMLPEVLSNGICSLNAGEDRYSMACVMEIDETGLVVSRHIGPAVIRVKRRCNYKEIRKALEDGIIPDDLQPFMPMIEDLRDLSKILKDMRLRRGAVDFEFPEFKIILDEEGTPLRMEERQRSVAERIVEEAMLIANETVSTYLEGTGNPTVFRIHEIPDKERIEMMKTVLSVFNLPVPSAENPTPEEFQLLLEKAAGTEAEQVVQTIALRAMQQARYATVNAGHFGLASESYTHFTSPIRRYPDLLVHRLLRKYAVHPVVKAEEKAADALFLANAADHASVRERVAVEAERDTADLKKAQYMKPFIGESYESHITGITGFGLFVSLDDGIEGLVHISYLRDDEYIFDEGTYTLVGCRSGRRYRLGDAMTVTLASVDTERCEIDFVPGRIDSLEDLQTLLAGRKAKKSGKKTEKKSGKKDRKKGQKKEKIPSSQSQKSRKKGSKLSSVKGNSKKNGKGKGKGKKKHRR</sequence>
<evidence type="ECO:0000256" key="8">
    <source>
        <dbReference type="HAMAP-Rule" id="MF_01895"/>
    </source>
</evidence>
<keyword evidence="7 8" id="KW-0694">RNA-binding</keyword>
<evidence type="ECO:0000256" key="7">
    <source>
        <dbReference type="ARBA" id="ARBA00022884"/>
    </source>
</evidence>
<keyword evidence="3 8" id="KW-0963">Cytoplasm</keyword>
<dbReference type="PANTHER" id="PTHR23355">
    <property type="entry name" value="RIBONUCLEASE"/>
    <property type="match status" value="1"/>
</dbReference>
<dbReference type="InterPro" id="IPR001900">
    <property type="entry name" value="RNase_II/R"/>
</dbReference>
<dbReference type="Gene3D" id="2.40.50.140">
    <property type="entry name" value="Nucleic acid-binding proteins"/>
    <property type="match status" value="3"/>
</dbReference>
<dbReference type="InterPro" id="IPR003029">
    <property type="entry name" value="S1_domain"/>
</dbReference>
<comment type="subcellular location">
    <subcellularLocation>
        <location evidence="2 8">Cytoplasm</location>
    </subcellularLocation>
</comment>
<dbReference type="InterPro" id="IPR004476">
    <property type="entry name" value="RNase_II/RNase_R"/>
</dbReference>
<evidence type="ECO:0000256" key="4">
    <source>
        <dbReference type="ARBA" id="ARBA00022722"/>
    </source>
</evidence>
<dbReference type="SMART" id="SM00316">
    <property type="entry name" value="S1"/>
    <property type="match status" value="1"/>
</dbReference>
<dbReference type="SMART" id="SM00955">
    <property type="entry name" value="RNB"/>
    <property type="match status" value="1"/>
</dbReference>
<dbReference type="InterPro" id="IPR013223">
    <property type="entry name" value="RNase_B_OB_dom"/>
</dbReference>
<keyword evidence="12" id="KW-1185">Reference proteome</keyword>
<dbReference type="SUPFAM" id="SSF50249">
    <property type="entry name" value="Nucleic acid-binding proteins"/>
    <property type="match status" value="4"/>
</dbReference>
<dbReference type="Pfam" id="PF00773">
    <property type="entry name" value="RNB"/>
    <property type="match status" value="1"/>
</dbReference>
<dbReference type="InterPro" id="IPR022966">
    <property type="entry name" value="RNase_II/R_CS"/>
</dbReference>
<name>E2ZCP4_9FIRM</name>
<dbReference type="GO" id="GO:0006402">
    <property type="term" value="P:mRNA catabolic process"/>
    <property type="evidence" value="ECO:0007669"/>
    <property type="project" value="TreeGrafter"/>
</dbReference>
<dbReference type="EC" id="3.1.13.1" evidence="8"/>
<feature type="compositionally biased region" description="Basic residues" evidence="9">
    <location>
        <begin position="683"/>
        <end position="693"/>
    </location>
</feature>
<comment type="function">
    <text evidence="8">3'-5' exoribonuclease that releases 5'-nucleoside monophosphates and is involved in maturation of structured RNAs.</text>
</comment>
<keyword evidence="5 8" id="KW-0378">Hydrolase</keyword>
<dbReference type="NCBIfam" id="TIGR00358">
    <property type="entry name" value="3_prime_RNase"/>
    <property type="match status" value="1"/>
</dbReference>
<evidence type="ECO:0000256" key="1">
    <source>
        <dbReference type="ARBA" id="ARBA00001849"/>
    </source>
</evidence>
<evidence type="ECO:0000256" key="2">
    <source>
        <dbReference type="ARBA" id="ARBA00004496"/>
    </source>
</evidence>
<dbReference type="GO" id="GO:0003723">
    <property type="term" value="F:RNA binding"/>
    <property type="evidence" value="ECO:0007669"/>
    <property type="project" value="UniProtKB-UniRule"/>
</dbReference>
<dbReference type="Pfam" id="PF08206">
    <property type="entry name" value="OB_RNB"/>
    <property type="match status" value="1"/>
</dbReference>
<dbReference type="HOGENOM" id="CLU_002333_4_1_9"/>
<dbReference type="InterPro" id="IPR012340">
    <property type="entry name" value="NA-bd_OB-fold"/>
</dbReference>
<comment type="caution">
    <text evidence="11">The sequence shown here is derived from an EMBL/GenBank/DDBJ whole genome shotgun (WGS) entry which is preliminary data.</text>
</comment>
<dbReference type="Proteomes" id="UP000003195">
    <property type="component" value="Unassembled WGS sequence"/>
</dbReference>
<dbReference type="PROSITE" id="PS01175">
    <property type="entry name" value="RIBONUCLEASE_II"/>
    <property type="match status" value="1"/>
</dbReference>
<dbReference type="STRING" id="706434.HMPREF9429_00996"/>
<dbReference type="CDD" id="cd04471">
    <property type="entry name" value="S1_RNase_R"/>
    <property type="match status" value="1"/>
</dbReference>
<dbReference type="GO" id="GO:0008859">
    <property type="term" value="F:exoribonuclease II activity"/>
    <property type="evidence" value="ECO:0007669"/>
    <property type="project" value="UniProtKB-UniRule"/>
</dbReference>
<dbReference type="PROSITE" id="PS50126">
    <property type="entry name" value="S1"/>
    <property type="match status" value="1"/>
</dbReference>
<dbReference type="InterPro" id="IPR011805">
    <property type="entry name" value="RNase_R"/>
</dbReference>
<protein>
    <recommendedName>
        <fullName evidence="8">Ribonuclease R</fullName>
        <shortName evidence="8">RNase R</shortName>
        <ecNumber evidence="8">3.1.13.1</ecNumber>
    </recommendedName>
</protein>
<comment type="catalytic activity">
    <reaction evidence="1 8">
        <text>Exonucleolytic cleavage in the 3'- to 5'-direction to yield nucleoside 5'-phosphates.</text>
        <dbReference type="EC" id="3.1.13.1"/>
    </reaction>
</comment>
<dbReference type="HAMAP" id="MF_01895">
    <property type="entry name" value="RNase_R"/>
    <property type="match status" value="1"/>
</dbReference>
<evidence type="ECO:0000313" key="11">
    <source>
        <dbReference type="EMBL" id="EFQ03815.1"/>
    </source>
</evidence>
<dbReference type="GO" id="GO:0005829">
    <property type="term" value="C:cytosol"/>
    <property type="evidence" value="ECO:0007669"/>
    <property type="project" value="TreeGrafter"/>
</dbReference>
<evidence type="ECO:0000256" key="9">
    <source>
        <dbReference type="SAM" id="MobiDB-lite"/>
    </source>
</evidence>
<proteinExistence type="inferred from homology"/>
<reference evidence="11 12" key="1">
    <citation type="submission" date="2010-08" db="EMBL/GenBank/DDBJ databases">
        <authorList>
            <person name="Weinstock G."/>
            <person name="Sodergren E."/>
            <person name="Clifton S."/>
            <person name="Fulton L."/>
            <person name="Fulton B."/>
            <person name="Courtney L."/>
            <person name="Fronick C."/>
            <person name="Harrison M."/>
            <person name="Strong C."/>
            <person name="Farmer C."/>
            <person name="Delahaunty K."/>
            <person name="Markovic C."/>
            <person name="Hall O."/>
            <person name="Minx P."/>
            <person name="Tomlinson C."/>
            <person name="Mitreva M."/>
            <person name="Hou S."/>
            <person name="Chen J."/>
            <person name="Wollam A."/>
            <person name="Pepin K.H."/>
            <person name="Johnson M."/>
            <person name="Bhonagiri V."/>
            <person name="Zhang X."/>
            <person name="Suruliraj S."/>
            <person name="Warren W."/>
            <person name="Chinwalla A."/>
            <person name="Mardis E.R."/>
            <person name="Wilson R.K."/>
        </authorList>
    </citation>
    <scope>NUCLEOTIDE SEQUENCE [LARGE SCALE GENOMIC DNA]</scope>
    <source>
        <strain evidence="11 12">F0359</strain>
    </source>
</reference>
<evidence type="ECO:0000313" key="12">
    <source>
        <dbReference type="Proteomes" id="UP000003195"/>
    </source>
</evidence>
<dbReference type="EMBL" id="AECS01000037">
    <property type="protein sequence ID" value="EFQ03815.1"/>
    <property type="molecule type" value="Genomic_DNA"/>
</dbReference>
<keyword evidence="6 8" id="KW-0269">Exonuclease</keyword>
<keyword evidence="4 8" id="KW-0540">Nuclease</keyword>
<dbReference type="NCBIfam" id="TIGR02063">
    <property type="entry name" value="RNase_R"/>
    <property type="match status" value="1"/>
</dbReference>
<evidence type="ECO:0000256" key="5">
    <source>
        <dbReference type="ARBA" id="ARBA00022801"/>
    </source>
</evidence>
<evidence type="ECO:0000256" key="6">
    <source>
        <dbReference type="ARBA" id="ARBA00022839"/>
    </source>
</evidence>
<comment type="similarity">
    <text evidence="8">Belongs to the RNR ribonuclease family. RNase R subfamily.</text>
</comment>
<dbReference type="InterPro" id="IPR011129">
    <property type="entry name" value="CSD"/>
</dbReference>
<feature type="region of interest" description="Disordered" evidence="9">
    <location>
        <begin position="670"/>
        <end position="735"/>
    </location>
</feature>
<evidence type="ECO:0000259" key="10">
    <source>
        <dbReference type="PROSITE" id="PS50126"/>
    </source>
</evidence>
<organism evidence="11 12">
    <name type="scientific">Megasphaera micronuciformis F0359</name>
    <dbReference type="NCBI Taxonomy" id="706434"/>
    <lineage>
        <taxon>Bacteria</taxon>
        <taxon>Bacillati</taxon>
        <taxon>Bacillota</taxon>
        <taxon>Negativicutes</taxon>
        <taxon>Veillonellales</taxon>
        <taxon>Veillonellaceae</taxon>
        <taxon>Megasphaera</taxon>
    </lineage>
</organism>